<dbReference type="EMBL" id="QPJU01000002">
    <property type="protein sequence ID" value="RCX11072.1"/>
    <property type="molecule type" value="Genomic_DNA"/>
</dbReference>
<sequence>MSGSKSSDVFSARAPSPPPEPPRDHVLGLTVHSLPQAGDAVAYAERARYGRWKLLLLLLVCAAPVVASYFTYYVIRPEARRNYGELIQPQRPLPALPTTTLDGRSGGSLAALKGQWLLVSVSGGACNASCEQHLYLQRQLRESMGAEKDRIDWVWLIDDDAPVPAALLPALRQATVLRVDAKALATWLQPAPGQQLADHLYLVDPMGNWMMRFPAGLDRAGAAKAKRDLERLLRASASWDEPGRPESR</sequence>
<accession>A0A369ANX4</accession>
<dbReference type="Proteomes" id="UP000252174">
    <property type="component" value="Unassembled WGS sequence"/>
</dbReference>
<dbReference type="InterPro" id="IPR036249">
    <property type="entry name" value="Thioredoxin-like_sf"/>
</dbReference>
<dbReference type="SUPFAM" id="SSF52833">
    <property type="entry name" value="Thioredoxin-like"/>
    <property type="match status" value="1"/>
</dbReference>
<evidence type="ECO:0000313" key="3">
    <source>
        <dbReference type="EMBL" id="RCX11072.1"/>
    </source>
</evidence>
<evidence type="ECO:0000313" key="4">
    <source>
        <dbReference type="Proteomes" id="UP000252174"/>
    </source>
</evidence>
<dbReference type="RefSeq" id="WP_114482624.1">
    <property type="nucleotide sequence ID" value="NZ_QPJU01000002.1"/>
</dbReference>
<dbReference type="AlphaFoldDB" id="A0A369ANX4"/>
<comment type="caution">
    <text evidence="3">The sequence shown here is derived from an EMBL/GenBank/DDBJ whole genome shotgun (WGS) entry which is preliminary data.</text>
</comment>
<proteinExistence type="predicted"/>
<keyword evidence="2" id="KW-1133">Transmembrane helix</keyword>
<organism evidence="3 4">
    <name type="scientific">Extensimonas vulgaris</name>
    <dbReference type="NCBI Taxonomy" id="1031594"/>
    <lineage>
        <taxon>Bacteria</taxon>
        <taxon>Pseudomonadati</taxon>
        <taxon>Pseudomonadota</taxon>
        <taxon>Betaproteobacteria</taxon>
        <taxon>Burkholderiales</taxon>
        <taxon>Comamonadaceae</taxon>
        <taxon>Extensimonas</taxon>
    </lineage>
</organism>
<keyword evidence="2" id="KW-0472">Membrane</keyword>
<name>A0A369ANX4_9BURK</name>
<reference evidence="3 4" key="1">
    <citation type="submission" date="2018-07" db="EMBL/GenBank/DDBJ databases">
        <title>Genomic Encyclopedia of Type Strains, Phase IV (KMG-IV): sequencing the most valuable type-strain genomes for metagenomic binning, comparative biology and taxonomic classification.</title>
        <authorList>
            <person name="Goeker M."/>
        </authorList>
    </citation>
    <scope>NUCLEOTIDE SEQUENCE [LARGE SCALE GENOMIC DNA]</scope>
    <source>
        <strain evidence="3 4">DSM 100911</strain>
    </source>
</reference>
<evidence type="ECO:0000256" key="2">
    <source>
        <dbReference type="SAM" id="Phobius"/>
    </source>
</evidence>
<evidence type="ECO:0000256" key="1">
    <source>
        <dbReference type="SAM" id="MobiDB-lite"/>
    </source>
</evidence>
<keyword evidence="2" id="KW-0812">Transmembrane</keyword>
<feature type="transmembrane region" description="Helical" evidence="2">
    <location>
        <begin position="54"/>
        <end position="75"/>
    </location>
</feature>
<dbReference type="OrthoDB" id="9180342at2"/>
<protein>
    <recommendedName>
        <fullName evidence="5">Cytochrome oxidase Cu insertion factor (SCO1/SenC/PrrC family)</fullName>
    </recommendedName>
</protein>
<keyword evidence="4" id="KW-1185">Reference proteome</keyword>
<evidence type="ECO:0008006" key="5">
    <source>
        <dbReference type="Google" id="ProtNLM"/>
    </source>
</evidence>
<feature type="region of interest" description="Disordered" evidence="1">
    <location>
        <begin position="1"/>
        <end position="25"/>
    </location>
</feature>
<gene>
    <name evidence="3" type="ORF">DFR45_102475</name>
</gene>